<dbReference type="SUPFAM" id="SSF53335">
    <property type="entry name" value="S-adenosyl-L-methionine-dependent methyltransferases"/>
    <property type="match status" value="1"/>
</dbReference>
<dbReference type="PANTHER" id="PTHR43712:SF2">
    <property type="entry name" value="O-METHYLTRANSFERASE CICE"/>
    <property type="match status" value="1"/>
</dbReference>
<evidence type="ECO:0000313" key="6">
    <source>
        <dbReference type="EMBL" id="EON97848.1"/>
    </source>
</evidence>
<dbReference type="GO" id="GO:0008171">
    <property type="term" value="F:O-methyltransferase activity"/>
    <property type="evidence" value="ECO:0007669"/>
    <property type="project" value="InterPro"/>
</dbReference>
<dbReference type="GO" id="GO:0032259">
    <property type="term" value="P:methylation"/>
    <property type="evidence" value="ECO:0007669"/>
    <property type="project" value="UniProtKB-KW"/>
</dbReference>
<dbReference type="Pfam" id="PF00891">
    <property type="entry name" value="Methyltransf_2"/>
    <property type="match status" value="1"/>
</dbReference>
<feature type="domain" description="O-methyltransferase dimerisation" evidence="5">
    <location>
        <begin position="97"/>
        <end position="174"/>
    </location>
</feature>
<dbReference type="InterPro" id="IPR016461">
    <property type="entry name" value="COMT-like"/>
</dbReference>
<dbReference type="Proteomes" id="UP000014074">
    <property type="component" value="Unassembled WGS sequence"/>
</dbReference>
<reference evidence="7" key="1">
    <citation type="journal article" date="2013" name="Genome Announc.">
        <title>Draft genome sequence of the ascomycete Phaeoacremonium aleophilum strain UCR-PA7, a causal agent of the esca disease complex in grapevines.</title>
        <authorList>
            <person name="Blanco-Ulate B."/>
            <person name="Rolshausen P."/>
            <person name="Cantu D."/>
        </authorList>
    </citation>
    <scope>NUCLEOTIDE SEQUENCE [LARGE SCALE GENOMIC DNA]</scope>
    <source>
        <strain evidence="7">UCR-PA7</strain>
    </source>
</reference>
<dbReference type="eggNOG" id="KOG3178">
    <property type="taxonomic scope" value="Eukaryota"/>
</dbReference>
<evidence type="ECO:0000259" key="5">
    <source>
        <dbReference type="Pfam" id="PF08100"/>
    </source>
</evidence>
<dbReference type="KEGG" id="tmn:UCRPA7_6617"/>
<evidence type="ECO:0000259" key="4">
    <source>
        <dbReference type="Pfam" id="PF00891"/>
    </source>
</evidence>
<dbReference type="AlphaFoldDB" id="R8BEW9"/>
<dbReference type="InterPro" id="IPR029063">
    <property type="entry name" value="SAM-dependent_MTases_sf"/>
</dbReference>
<keyword evidence="7" id="KW-1185">Reference proteome</keyword>
<keyword evidence="1 6" id="KW-0489">Methyltransferase</keyword>
<sequence>MASPHGEALDEKSTLVNHSDAPNAATRWVLCNLIQQLRFSKEQLSASSISTTVAENLYGTKEGQLPHKELVGLAADAVDLLHDIQRRLEPSHLTLADHFFGYMNAKCLVAAVELGIPDALKKQPLTIDQLAATVQARPDRTAQVMRALYNNGIFQYDHQSNVFSNNAASEMLTSDHWTQWRNWVDLYGNEFYDIARGIPASLKADTKRSAAQHNYDTDDDMFTYFQKQGWVPRLHRTLGGGATAQAPGILADYPWHEIADQTVIDIGGGGGALIAALLRNHDTMRGGVFDLIKVIEHIRPFFNPGGMYEDVCNRVPSENLIAGNFLEEVPAYHVYTMKWCLHDWNDADAIKVLCNIRRAILGGEKSRLIVLESVRADGAMGRLSRYGDINMMMTAKGQERSEKEWRFLAESSGWAVSQIYPLRNAWVSAIEFRPSH</sequence>
<dbReference type="Gene3D" id="1.10.10.10">
    <property type="entry name" value="Winged helix-like DNA-binding domain superfamily/Winged helix DNA-binding domain"/>
    <property type="match status" value="1"/>
</dbReference>
<dbReference type="OrthoDB" id="1606438at2759"/>
<dbReference type="InterPro" id="IPR012967">
    <property type="entry name" value="COMT_dimerisation"/>
</dbReference>
<accession>R8BEW9</accession>
<evidence type="ECO:0000256" key="3">
    <source>
        <dbReference type="ARBA" id="ARBA00022691"/>
    </source>
</evidence>
<dbReference type="InterPro" id="IPR036390">
    <property type="entry name" value="WH_DNA-bd_sf"/>
</dbReference>
<protein>
    <submittedName>
        <fullName evidence="6">Putative o-methyltransferase protein</fullName>
    </submittedName>
</protein>
<dbReference type="Gene3D" id="3.40.50.150">
    <property type="entry name" value="Vaccinia Virus protein VP39"/>
    <property type="match status" value="1"/>
</dbReference>
<organism evidence="6 7">
    <name type="scientific">Phaeoacremonium minimum (strain UCR-PA7)</name>
    <name type="common">Esca disease fungus</name>
    <name type="synonym">Togninia minima</name>
    <dbReference type="NCBI Taxonomy" id="1286976"/>
    <lineage>
        <taxon>Eukaryota</taxon>
        <taxon>Fungi</taxon>
        <taxon>Dikarya</taxon>
        <taxon>Ascomycota</taxon>
        <taxon>Pezizomycotina</taxon>
        <taxon>Sordariomycetes</taxon>
        <taxon>Sordariomycetidae</taxon>
        <taxon>Togniniales</taxon>
        <taxon>Togniniaceae</taxon>
        <taxon>Phaeoacremonium</taxon>
    </lineage>
</organism>
<evidence type="ECO:0000256" key="1">
    <source>
        <dbReference type="ARBA" id="ARBA00022603"/>
    </source>
</evidence>
<name>R8BEW9_PHAM7</name>
<evidence type="ECO:0000313" key="7">
    <source>
        <dbReference type="Proteomes" id="UP000014074"/>
    </source>
</evidence>
<dbReference type="SUPFAM" id="SSF46785">
    <property type="entry name" value="Winged helix' DNA-binding domain"/>
    <property type="match status" value="1"/>
</dbReference>
<evidence type="ECO:0000256" key="2">
    <source>
        <dbReference type="ARBA" id="ARBA00022679"/>
    </source>
</evidence>
<dbReference type="EMBL" id="KB933248">
    <property type="protein sequence ID" value="EON97848.1"/>
    <property type="molecule type" value="Genomic_DNA"/>
</dbReference>
<gene>
    <name evidence="6" type="ORF">UCRPA7_6617</name>
</gene>
<dbReference type="HOGENOM" id="CLU_005533_12_2_1"/>
<dbReference type="InterPro" id="IPR036388">
    <property type="entry name" value="WH-like_DNA-bd_sf"/>
</dbReference>
<feature type="domain" description="O-methyltransferase C-terminal" evidence="4">
    <location>
        <begin position="262"/>
        <end position="414"/>
    </location>
</feature>
<keyword evidence="2 6" id="KW-0808">Transferase</keyword>
<dbReference type="Pfam" id="PF08100">
    <property type="entry name" value="Dimerisation"/>
    <property type="match status" value="1"/>
</dbReference>
<dbReference type="GeneID" id="19327292"/>
<dbReference type="PROSITE" id="PS51683">
    <property type="entry name" value="SAM_OMT_II"/>
    <property type="match status" value="1"/>
</dbReference>
<keyword evidence="3" id="KW-0949">S-adenosyl-L-methionine</keyword>
<dbReference type="RefSeq" id="XP_007917345.1">
    <property type="nucleotide sequence ID" value="XM_007919154.1"/>
</dbReference>
<proteinExistence type="predicted"/>
<dbReference type="InterPro" id="IPR001077">
    <property type="entry name" value="COMT_C"/>
</dbReference>
<dbReference type="PANTHER" id="PTHR43712">
    <property type="entry name" value="PUTATIVE (AFU_ORTHOLOGUE AFUA_4G14580)-RELATED"/>
    <property type="match status" value="1"/>
</dbReference>
<dbReference type="GO" id="GO:0046983">
    <property type="term" value="F:protein dimerization activity"/>
    <property type="evidence" value="ECO:0007669"/>
    <property type="project" value="InterPro"/>
</dbReference>